<evidence type="ECO:0000313" key="3">
    <source>
        <dbReference type="Proteomes" id="UP000193884"/>
    </source>
</evidence>
<dbReference type="InterPro" id="IPR021736">
    <property type="entry name" value="DUF3305"/>
</dbReference>
<dbReference type="Proteomes" id="UP000193884">
    <property type="component" value="Unassembled WGS sequence"/>
</dbReference>
<feature type="region of interest" description="Disordered" evidence="1">
    <location>
        <begin position="147"/>
        <end position="169"/>
    </location>
</feature>
<evidence type="ECO:0000256" key="1">
    <source>
        <dbReference type="SAM" id="MobiDB-lite"/>
    </source>
</evidence>
<organism evidence="2 3">
    <name type="scientific">Bradyrhizobium canariense</name>
    <dbReference type="NCBI Taxonomy" id="255045"/>
    <lineage>
        <taxon>Bacteria</taxon>
        <taxon>Pseudomonadati</taxon>
        <taxon>Pseudomonadota</taxon>
        <taxon>Alphaproteobacteria</taxon>
        <taxon>Hyphomicrobiales</taxon>
        <taxon>Nitrobacteraceae</taxon>
        <taxon>Bradyrhizobium</taxon>
    </lineage>
</organism>
<protein>
    <submittedName>
        <fullName evidence="2">Molybdopterin-guanine dinucleotide biosynthesis protein A</fullName>
    </submittedName>
</protein>
<evidence type="ECO:0000313" key="2">
    <source>
        <dbReference type="EMBL" id="OSJ24289.1"/>
    </source>
</evidence>
<gene>
    <name evidence="2" type="ORF">BST63_27550</name>
</gene>
<reference evidence="2 3" key="1">
    <citation type="submission" date="2017-03" db="EMBL/GenBank/DDBJ databases">
        <title>Whole genome sequences of fourteen strains of Bradyrhizobium canariense and one strain of Bradyrhizobium japonicum isolated from Lupinus (Papilionoideae: Genisteae) species in Algeria.</title>
        <authorList>
            <person name="Crovadore J."/>
            <person name="Chekireb D."/>
            <person name="Brachmann A."/>
            <person name="Chablais R."/>
            <person name="Cochard B."/>
            <person name="Lefort F."/>
        </authorList>
    </citation>
    <scope>NUCLEOTIDE SEQUENCE [LARGE SCALE GENOMIC DNA]</scope>
    <source>
        <strain evidence="2 3">UBMAN05</strain>
    </source>
</reference>
<name>A0ABX3WYM2_9BRAD</name>
<dbReference type="Pfam" id="PF11749">
    <property type="entry name" value="DUF3305"/>
    <property type="match status" value="1"/>
</dbReference>
<sequence length="169" mass="18179">MRSTALVQIPVGVVVERCKAKSRWVDFLWRPVSVLAGQAAAAPWTMLDMEAETALFFAGEAVVALHRTETTNYRDNLTSGAPALWVALRPVASEPPYEILAVTADPSEGEAFTDAGSYVVAAVPMPANVAEAVGRFIVEHHVERPFVKRRRQPAAPEPASSGNRKGAGK</sequence>
<keyword evidence="3" id="KW-1185">Reference proteome</keyword>
<proteinExistence type="predicted"/>
<dbReference type="RefSeq" id="WP_085385186.1">
    <property type="nucleotide sequence ID" value="NZ_NAFJ01000158.1"/>
</dbReference>
<dbReference type="EMBL" id="NAFK01000172">
    <property type="protein sequence ID" value="OSJ24289.1"/>
    <property type="molecule type" value="Genomic_DNA"/>
</dbReference>
<comment type="caution">
    <text evidence="2">The sequence shown here is derived from an EMBL/GenBank/DDBJ whole genome shotgun (WGS) entry which is preliminary data.</text>
</comment>
<accession>A0ABX3WYM2</accession>